<evidence type="ECO:0000313" key="5">
    <source>
        <dbReference type="Proteomes" id="UP000195012"/>
    </source>
</evidence>
<dbReference type="VEuPathDB" id="PlasmoDB:PKNH_1262500"/>
<feature type="region of interest" description="Disordered" evidence="1">
    <location>
        <begin position="41"/>
        <end position="78"/>
    </location>
</feature>
<feature type="signal peptide" evidence="2">
    <location>
        <begin position="1"/>
        <end position="21"/>
    </location>
</feature>
<sequence>MNLLVLLSCLFSVGVQKYSHAYAPLSGKRVPFTFSGDVHLSDPNKGDNITSQSSREKDKTDRLQNYESNTKDAKERVDASNASVIESVHKANEAVKEKYSLEDLPTSGLSQEDEEEAREDSEFLSDDLEEAAQNFAEAQNKEDGETEEEETNVRKYQAEVINAMSQDTLYKKFDAGELEKIEQAMEDSEEMCLQDFSLPCPLHFFRTSSGCVPLNSYEGPCRKVQDKLINLYDHQKESWGEICEATWPCLPKTCPYGTDYDALCPINWTDIGQGICIGVDASARVNTNGTCEGSIKFSNLSIEKKKKMEENCGIRWRCKSVTFETNFDDVCPISWQQIGEHRCKAPSDYDGPCPKIANLKKYKSEERKRSIENVCLVNWPYTVTVNQYQRDYSAPCPIGWSPMDNGLCLAPENYKKSAKCSDEVSFATMSSEQKDSYSIACEVDFPFKERDHCLRNYSFPCPLGWVPSIKKGYCKAPVRYKSKICKRYYKFENLSDSQKNYFLNFCAIDWPCEGEIQNSVIYTRLPIGNSTEQAEKWASGPVDSATGAII</sequence>
<feature type="domain" description="CPW-WPC" evidence="3">
    <location>
        <begin position="324"/>
        <end position="382"/>
    </location>
</feature>
<accession>A0A1Y3DTV9</accession>
<evidence type="ECO:0000256" key="1">
    <source>
        <dbReference type="SAM" id="MobiDB-lite"/>
    </source>
</evidence>
<dbReference type="Proteomes" id="UP000195012">
    <property type="component" value="Unassembled WGS sequence"/>
</dbReference>
<evidence type="ECO:0000259" key="3">
    <source>
        <dbReference type="SMART" id="SM01099"/>
    </source>
</evidence>
<dbReference type="VEuPathDB" id="PlasmoDB:PKA1H_120067100"/>
<evidence type="ECO:0000313" key="4">
    <source>
        <dbReference type="EMBL" id="OTN66217.1"/>
    </source>
</evidence>
<feature type="domain" description="CPW-WPC" evidence="3">
    <location>
        <begin position="254"/>
        <end position="320"/>
    </location>
</feature>
<dbReference type="InterPro" id="IPR006387">
    <property type="entry name" value="CPW_WPC_dom"/>
</dbReference>
<dbReference type="eggNOG" id="ENOG502SMF2">
    <property type="taxonomic scope" value="Eukaryota"/>
</dbReference>
<feature type="compositionally biased region" description="Basic and acidic residues" evidence="1">
    <location>
        <begin position="54"/>
        <end position="78"/>
    </location>
</feature>
<comment type="caution">
    <text evidence="4">The sequence shown here is derived from an EMBL/GenBank/DDBJ whole genome shotgun (WGS) entry which is preliminary data.</text>
</comment>
<evidence type="ECO:0000256" key="2">
    <source>
        <dbReference type="SAM" id="SignalP"/>
    </source>
</evidence>
<protein>
    <submittedName>
        <fullName evidence="4">Putative CPW-WPC family protein</fullName>
    </submittedName>
</protein>
<dbReference type="OrthoDB" id="368768at2759"/>
<feature type="domain" description="CPW-WPC" evidence="3">
    <location>
        <begin position="453"/>
        <end position="514"/>
    </location>
</feature>
<name>A0A1Y3DTV9_PLAKN</name>
<dbReference type="SMART" id="SM01099">
    <property type="entry name" value="CPW_WPC"/>
    <property type="match status" value="5"/>
</dbReference>
<dbReference type="NCBIfam" id="TIGR01492">
    <property type="entry name" value="CPW_WPC"/>
    <property type="match status" value="5"/>
</dbReference>
<feature type="domain" description="CPW-WPC" evidence="3">
    <location>
        <begin position="192"/>
        <end position="251"/>
    </location>
</feature>
<feature type="compositionally biased region" description="Acidic residues" evidence="1">
    <location>
        <begin position="111"/>
        <end position="123"/>
    </location>
</feature>
<organism evidence="4 5">
    <name type="scientific">Plasmodium knowlesi</name>
    <dbReference type="NCBI Taxonomy" id="5850"/>
    <lineage>
        <taxon>Eukaryota</taxon>
        <taxon>Sar</taxon>
        <taxon>Alveolata</taxon>
        <taxon>Apicomplexa</taxon>
        <taxon>Aconoidasida</taxon>
        <taxon>Haemosporida</taxon>
        <taxon>Plasmodiidae</taxon>
        <taxon>Plasmodium</taxon>
        <taxon>Plasmodium (Plasmodium)</taxon>
    </lineage>
</organism>
<feature type="domain" description="CPW-WPC" evidence="3">
    <location>
        <begin position="389"/>
        <end position="449"/>
    </location>
</feature>
<feature type="chain" id="PRO_5010997469" evidence="2">
    <location>
        <begin position="22"/>
        <end position="550"/>
    </location>
</feature>
<gene>
    <name evidence="4" type="ORF">PKNOH_S09536400</name>
</gene>
<reference evidence="4 5" key="1">
    <citation type="submission" date="2017-05" db="EMBL/GenBank/DDBJ databases">
        <title>PacBio assembly of a Plasmodium knowlesi genome sequence with Hi-C correction and manual annotation of the SICAvar gene family.</title>
        <authorList>
            <person name="Lapp S.A."/>
            <person name="Geraldo J.A."/>
            <person name="Chien J.-T."/>
            <person name="Ay F."/>
            <person name="Pakala S.B."/>
            <person name="Batugedara G."/>
            <person name="Humphrey J.C."/>
            <person name="Debarry J.D."/>
            <person name="Le Roch K.G."/>
            <person name="Galinski M.R."/>
            <person name="Kissinger J.C."/>
        </authorList>
    </citation>
    <scope>NUCLEOTIDE SEQUENCE [LARGE SCALE GENOMIC DNA]</scope>
    <source>
        <strain evidence="5">Malayan Strain Pk1 (A+)</strain>
    </source>
</reference>
<dbReference type="OMA" id="NYYLKFC"/>
<dbReference type="Pfam" id="PF09717">
    <property type="entry name" value="CPW_WPC"/>
    <property type="match status" value="5"/>
</dbReference>
<dbReference type="AlphaFoldDB" id="A0A1Y3DTV9"/>
<feature type="region of interest" description="Disordered" evidence="1">
    <location>
        <begin position="99"/>
        <end position="123"/>
    </location>
</feature>
<proteinExistence type="predicted"/>
<dbReference type="VEuPathDB" id="PlasmoDB:PKNOH_S09536400"/>
<dbReference type="EMBL" id="NETL01000023">
    <property type="protein sequence ID" value="OTN66217.1"/>
    <property type="molecule type" value="Genomic_DNA"/>
</dbReference>
<keyword evidence="2" id="KW-0732">Signal</keyword>